<protein>
    <submittedName>
        <fullName evidence="2">AAA domain protein</fullName>
    </submittedName>
</protein>
<dbReference type="Proteomes" id="UP000016600">
    <property type="component" value="Unassembled WGS sequence"/>
</dbReference>
<dbReference type="EMBL" id="AWET01000008">
    <property type="protein sequence ID" value="ERK03663.1"/>
    <property type="molecule type" value="Genomic_DNA"/>
</dbReference>
<dbReference type="AlphaFoldDB" id="U2LGS1"/>
<evidence type="ECO:0000259" key="1">
    <source>
        <dbReference type="Pfam" id="PF13304"/>
    </source>
</evidence>
<accession>U2LGS1</accession>
<proteinExistence type="predicted"/>
<dbReference type="Gene3D" id="3.40.50.300">
    <property type="entry name" value="P-loop containing nucleotide triphosphate hydrolases"/>
    <property type="match status" value="1"/>
</dbReference>
<name>U2LGS1_9BACT</name>
<dbReference type="InterPro" id="IPR003959">
    <property type="entry name" value="ATPase_AAA_core"/>
</dbReference>
<dbReference type="PATRIC" id="fig|1081904.3.peg.510"/>
<gene>
    <name evidence="2" type="ORF">HMPREF1218_0083</name>
</gene>
<dbReference type="PANTHER" id="PTHR40396:SF1">
    <property type="entry name" value="ATPASE AAA-TYPE CORE DOMAIN-CONTAINING PROTEIN"/>
    <property type="match status" value="1"/>
</dbReference>
<sequence>MLILVNFTFGNFRSFRDERILSMEAVSIKELAESVIRKDKYRLLPVAVMYGANSSGKSNVIKAIAIMRHFILNSVKLNPTDTLPFEPFALDLGSKEKSTSFEIQFLLDDVKYRYGFEYNHIQIVSEWLYENPFKVGTKEHRLFGRDKGDFNISKNYFEEGRGKETSTPDNRLFLSLVAQLNGEKSDKILAWFKKCHPLSGIDSRGYENFTWEMFDQHKDGYEQAHKFFHRLNLGFNQLMIEEQPFPEEFLAELPKEIRERMNGRTRIIPKTTHNIYNKETGEIVDMKAFKEEKMESAGTQKVVEMSGPIFDTLNDGGVLVIDELDAKLHLMLTCSIVSLFMDPETNFKGAQLIFATHDTHLLNTKYLRRDQIWFTEKDRTEASDLYSLLEFKDENGNKVRNDRDIENDYINGRYGAIPFIN</sequence>
<organism evidence="2 3">
    <name type="scientific">Hoylesella pleuritidis F0068</name>
    <dbReference type="NCBI Taxonomy" id="1081904"/>
    <lineage>
        <taxon>Bacteria</taxon>
        <taxon>Pseudomonadati</taxon>
        <taxon>Bacteroidota</taxon>
        <taxon>Bacteroidia</taxon>
        <taxon>Bacteroidales</taxon>
        <taxon>Prevotellaceae</taxon>
        <taxon>Hoylesella</taxon>
    </lineage>
</organism>
<reference evidence="2 3" key="1">
    <citation type="submission" date="2013-08" db="EMBL/GenBank/DDBJ databases">
        <authorList>
            <person name="Durkin A.S."/>
            <person name="Haft D.R."/>
            <person name="McCorrison J."/>
            <person name="Torralba M."/>
            <person name="Gillis M."/>
            <person name="Haft D.H."/>
            <person name="Methe B."/>
            <person name="Sutton G."/>
            <person name="Nelson K.E."/>
        </authorList>
    </citation>
    <scope>NUCLEOTIDE SEQUENCE [LARGE SCALE GENOMIC DNA]</scope>
    <source>
        <strain evidence="2 3">F0068</strain>
    </source>
</reference>
<dbReference type="PANTHER" id="PTHR40396">
    <property type="entry name" value="ATPASE-LIKE PROTEIN"/>
    <property type="match status" value="1"/>
</dbReference>
<dbReference type="Pfam" id="PF13304">
    <property type="entry name" value="AAA_21"/>
    <property type="match status" value="1"/>
</dbReference>
<dbReference type="InterPro" id="IPR027417">
    <property type="entry name" value="P-loop_NTPase"/>
</dbReference>
<dbReference type="GO" id="GO:0005524">
    <property type="term" value="F:ATP binding"/>
    <property type="evidence" value="ECO:0007669"/>
    <property type="project" value="InterPro"/>
</dbReference>
<keyword evidence="3" id="KW-1185">Reference proteome</keyword>
<evidence type="ECO:0000313" key="3">
    <source>
        <dbReference type="Proteomes" id="UP000016600"/>
    </source>
</evidence>
<feature type="domain" description="ATPase AAA-type core" evidence="1">
    <location>
        <begin position="46"/>
        <end position="363"/>
    </location>
</feature>
<comment type="caution">
    <text evidence="2">The sequence shown here is derived from an EMBL/GenBank/DDBJ whole genome shotgun (WGS) entry which is preliminary data.</text>
</comment>
<evidence type="ECO:0000313" key="2">
    <source>
        <dbReference type="EMBL" id="ERK03663.1"/>
    </source>
</evidence>
<dbReference type="SUPFAM" id="SSF52540">
    <property type="entry name" value="P-loop containing nucleoside triphosphate hydrolases"/>
    <property type="match status" value="1"/>
</dbReference>
<dbReference type="GO" id="GO:0016887">
    <property type="term" value="F:ATP hydrolysis activity"/>
    <property type="evidence" value="ECO:0007669"/>
    <property type="project" value="InterPro"/>
</dbReference>